<reference evidence="3" key="1">
    <citation type="submission" date="2023-07" db="EMBL/GenBank/DDBJ databases">
        <title>30 novel species of actinomycetes from the DSMZ collection.</title>
        <authorList>
            <person name="Nouioui I."/>
        </authorList>
    </citation>
    <scope>NUCLEOTIDE SEQUENCE [LARGE SCALE GENOMIC DNA]</scope>
    <source>
        <strain evidence="3">DSM 45834</strain>
    </source>
</reference>
<evidence type="ECO:0000313" key="3">
    <source>
        <dbReference type="Proteomes" id="UP001183202"/>
    </source>
</evidence>
<dbReference type="EMBL" id="JAVREJ010000019">
    <property type="protein sequence ID" value="MDT0352595.1"/>
    <property type="molecule type" value="Genomic_DNA"/>
</dbReference>
<evidence type="ECO:0000313" key="2">
    <source>
        <dbReference type="EMBL" id="MDT0352595.1"/>
    </source>
</evidence>
<name>A0ABU2NF49_9PSEU</name>
<dbReference type="InterPro" id="IPR036388">
    <property type="entry name" value="WH-like_DNA-bd_sf"/>
</dbReference>
<protein>
    <submittedName>
        <fullName evidence="2">MarR family transcriptional regulator</fullName>
    </submittedName>
</protein>
<dbReference type="SMART" id="SM00347">
    <property type="entry name" value="HTH_MARR"/>
    <property type="match status" value="1"/>
</dbReference>
<accession>A0ABU2NF49</accession>
<dbReference type="InterPro" id="IPR011991">
    <property type="entry name" value="ArsR-like_HTH"/>
</dbReference>
<feature type="domain" description="HTH marR-type" evidence="1">
    <location>
        <begin position="31"/>
        <end position="133"/>
    </location>
</feature>
<gene>
    <name evidence="2" type="ORF">RM445_24015</name>
</gene>
<dbReference type="SUPFAM" id="SSF46785">
    <property type="entry name" value="Winged helix' DNA-binding domain"/>
    <property type="match status" value="1"/>
</dbReference>
<comment type="caution">
    <text evidence="2">The sequence shown here is derived from an EMBL/GenBank/DDBJ whole genome shotgun (WGS) entry which is preliminary data.</text>
</comment>
<proteinExistence type="predicted"/>
<dbReference type="InterPro" id="IPR039422">
    <property type="entry name" value="MarR/SlyA-like"/>
</dbReference>
<dbReference type="InterPro" id="IPR036390">
    <property type="entry name" value="WH_DNA-bd_sf"/>
</dbReference>
<keyword evidence="3" id="KW-1185">Reference proteome</keyword>
<dbReference type="CDD" id="cd00090">
    <property type="entry name" value="HTH_ARSR"/>
    <property type="match status" value="1"/>
</dbReference>
<dbReference type="InterPro" id="IPR000835">
    <property type="entry name" value="HTH_MarR-typ"/>
</dbReference>
<dbReference type="RefSeq" id="WP_311559098.1">
    <property type="nucleotide sequence ID" value="NZ_JAVREJ010000019.1"/>
</dbReference>
<organism evidence="2 3">
    <name type="scientific">Pseudonocardia charpentierae</name>
    <dbReference type="NCBI Taxonomy" id="3075545"/>
    <lineage>
        <taxon>Bacteria</taxon>
        <taxon>Bacillati</taxon>
        <taxon>Actinomycetota</taxon>
        <taxon>Actinomycetes</taxon>
        <taxon>Pseudonocardiales</taxon>
        <taxon>Pseudonocardiaceae</taxon>
        <taxon>Pseudonocardia</taxon>
    </lineage>
</organism>
<evidence type="ECO:0000259" key="1">
    <source>
        <dbReference type="SMART" id="SM00347"/>
    </source>
</evidence>
<dbReference type="PANTHER" id="PTHR33164:SF106">
    <property type="entry name" value="TRANSCRIPTIONAL REGULATORY PROTEIN"/>
    <property type="match status" value="1"/>
</dbReference>
<dbReference type="Gene3D" id="1.10.10.10">
    <property type="entry name" value="Winged helix-like DNA-binding domain superfamily/Winged helix DNA-binding domain"/>
    <property type="match status" value="1"/>
</dbReference>
<sequence length="162" mass="17430">MSSAPGRTALITGAGDVMRELMTRAVLFQDAVAKSAGLNATDMQCANLLLLYGPATPGELAGRAGVTAGGAITGALDRLERAGLVRRNRDGADRRRVMVTADADELWRRVGPSYERIATSWNAFLDTLTDEQLEVADTVLRQASELNALEIRRLRGSDDADR</sequence>
<dbReference type="PANTHER" id="PTHR33164">
    <property type="entry name" value="TRANSCRIPTIONAL REGULATOR, MARR FAMILY"/>
    <property type="match status" value="1"/>
</dbReference>
<dbReference type="Pfam" id="PF01047">
    <property type="entry name" value="MarR"/>
    <property type="match status" value="1"/>
</dbReference>
<dbReference type="Proteomes" id="UP001183202">
    <property type="component" value="Unassembled WGS sequence"/>
</dbReference>